<dbReference type="InterPro" id="IPR052090">
    <property type="entry name" value="Cytolytic_pore-forming_toxin"/>
</dbReference>
<evidence type="ECO:0000313" key="5">
    <source>
        <dbReference type="EMBL" id="CAH0098411.1"/>
    </source>
</evidence>
<feature type="compositionally biased region" description="Polar residues" evidence="3">
    <location>
        <begin position="1302"/>
        <end position="1337"/>
    </location>
</feature>
<keyword evidence="6" id="KW-1185">Reference proteome</keyword>
<name>A0A8J2RAL1_9CRUS</name>
<dbReference type="SUPFAM" id="SSF52540">
    <property type="entry name" value="P-loop containing nucleoside triphosphate hydrolases"/>
    <property type="match status" value="1"/>
</dbReference>
<evidence type="ECO:0000256" key="3">
    <source>
        <dbReference type="SAM" id="MobiDB-lite"/>
    </source>
</evidence>
<evidence type="ECO:0000259" key="4">
    <source>
        <dbReference type="Pfam" id="PF04548"/>
    </source>
</evidence>
<proteinExistence type="inferred from homology"/>
<evidence type="ECO:0000313" key="6">
    <source>
        <dbReference type="Proteomes" id="UP000789390"/>
    </source>
</evidence>
<dbReference type="Proteomes" id="UP000789390">
    <property type="component" value="Unassembled WGS sequence"/>
</dbReference>
<comment type="caution">
    <text evidence="5">The sequence shown here is derived from an EMBL/GenBank/DDBJ whole genome shotgun (WGS) entry which is preliminary data.</text>
</comment>
<dbReference type="InterPro" id="IPR006703">
    <property type="entry name" value="G_AIG1"/>
</dbReference>
<feature type="compositionally biased region" description="Basic and acidic residues" evidence="3">
    <location>
        <begin position="693"/>
        <end position="708"/>
    </location>
</feature>
<dbReference type="PANTHER" id="PTHR31594">
    <property type="entry name" value="AIG1-TYPE G DOMAIN-CONTAINING PROTEIN"/>
    <property type="match status" value="1"/>
</dbReference>
<dbReference type="OrthoDB" id="2386367at2759"/>
<dbReference type="CDD" id="cd00882">
    <property type="entry name" value="Ras_like_GTPase"/>
    <property type="match status" value="1"/>
</dbReference>
<dbReference type="EMBL" id="CAKKLH010000002">
    <property type="protein sequence ID" value="CAH0098411.1"/>
    <property type="molecule type" value="Genomic_DNA"/>
</dbReference>
<sequence length="1370" mass="155746">MAESIRLSALGRDVRVGDVYNYFNDAILQSGTQVPNECKFTPNRSCMFFYQHPEKFKSHMLGISSHLQNSIDQGVVDLEELWFANYMKPNPASEDNDIARVDVFIKVFHRIEFLDQNCIDSKMYEYKLNSGGLATHLVEQVVYGAEFICSMQRKINRFPPETKESAEENIFRETKVYFDQIMSPNPTITASSVKLGDEVHCKIFSSLLKADHVIEGSFQQSISWLIKTTNFDPLKDNCSVPIDIVLRHIPEQIETRLRSEKMNDMRMDIDWNWNCIVKESSRLSKIATLNRVSPLEKVVNQFHELLTPLWNEIEKCYGKIILATLSSPDQQLIEFQHIKDLLRQMIDWLVDRRKETETICSLLDGTKLTALDMEEIRARKPNNDEKIAKVFVLKVDYSQNPLIEYIQNVVGQEISAFNLPFFCITKLQEKLFVEVKNKLHEFANEADLSRWGSNRDTIYYVGLVPTSSPLDEGTIENIEYYSDKVISNAKCLTPALDDPIDSLKNPQKSQLDSFDFRSKLSSPLIPSTLNQQHLKNSDCKYITTAASPDGTNSTISDGIHYNPLPENVSENQVEMEIDNALSSDSESLENGERNNNKHSSLNMTEFLGKTKTGPLMEQENFDRIPIQSNKTDITRNAETRADVGQDILVKEVDLIQLNDVEEVRPSSRASVAVSIQKSSSAERILTADESDSNDSKTHSKHSDSDSEQHTTILSKSSRPEKDETTQDQESWCRPIDGKFIDDMKQEMDYKRDEKNQVLQHEESPSKRRIAEIFSENNGRYSKLMKKGQPNVYLLNARETSVSDDFRCFDMGQPEGSLPSHGMRNHKVIILMGATGCGKSTLINGMVNYILGVRWNDPFRFKCVRDDEANAKNQAHSQTSSVTAYTLRHHEGMAVPYSITIIDTPGYGDTRGVKRDKEITSKIHRFLTQQETRVDEIHAACFVAASGDSRLTATQRYIIDSVLSIFGKDVKPNMRLLVTFADNADPPVVEACLAAQFPVTSASAGITYSKFNSSVLYASNEKHGEDDFCFDELFWDMGQENFDKFFTMLESMNGRNLKSTREVIQRRHLLEQSLKVIEQELEISLVNIENMELFRRKMREYGHKMETNKNFVVEKVEMRPVKMNCDKGFKAYNCTRCKKTCEPPVQKIFKKRPCNDSSCPCPDFAHEFQPFEWRKSKVIVKTTMLDMKAEYESNCDDKMTTEQLLLNCQNDLDLTKGKVLSLLEQVGINARKLDSTALRSNALSPADYLSLMRSRVLEEQAPGYLTRLQTLTELQEGLTGSLPKRQMQTSAAHGSHPRDGSNKQRTSLVSSDSKTSTVPYSTGNSNMNSPRSSATGSYTKEGETKTQTEGNQQADHKRGLTEKLFSFISGK</sequence>
<evidence type="ECO:0000256" key="1">
    <source>
        <dbReference type="ARBA" id="ARBA00008535"/>
    </source>
</evidence>
<gene>
    <name evidence="5" type="ORF">DGAL_LOCUS464</name>
</gene>
<dbReference type="Gene3D" id="3.40.50.300">
    <property type="entry name" value="P-loop containing nucleotide triphosphate hydrolases"/>
    <property type="match status" value="1"/>
</dbReference>
<accession>A0A8J2RAL1</accession>
<feature type="region of interest" description="Disordered" evidence="3">
    <location>
        <begin position="665"/>
        <end position="733"/>
    </location>
</feature>
<keyword evidence="2" id="KW-0547">Nucleotide-binding</keyword>
<dbReference type="GO" id="GO:0005525">
    <property type="term" value="F:GTP binding"/>
    <property type="evidence" value="ECO:0007669"/>
    <property type="project" value="InterPro"/>
</dbReference>
<organism evidence="5 6">
    <name type="scientific">Daphnia galeata</name>
    <dbReference type="NCBI Taxonomy" id="27404"/>
    <lineage>
        <taxon>Eukaryota</taxon>
        <taxon>Metazoa</taxon>
        <taxon>Ecdysozoa</taxon>
        <taxon>Arthropoda</taxon>
        <taxon>Crustacea</taxon>
        <taxon>Branchiopoda</taxon>
        <taxon>Diplostraca</taxon>
        <taxon>Cladocera</taxon>
        <taxon>Anomopoda</taxon>
        <taxon>Daphniidae</taxon>
        <taxon>Daphnia</taxon>
    </lineage>
</organism>
<dbReference type="FunFam" id="3.40.50.300:FF:003534">
    <property type="entry name" value="Uncharacterized protein"/>
    <property type="match status" value="1"/>
</dbReference>
<dbReference type="Pfam" id="PF04548">
    <property type="entry name" value="AIG1"/>
    <property type="match status" value="1"/>
</dbReference>
<feature type="region of interest" description="Disordered" evidence="3">
    <location>
        <begin position="582"/>
        <end position="602"/>
    </location>
</feature>
<reference evidence="5" key="1">
    <citation type="submission" date="2021-11" db="EMBL/GenBank/DDBJ databases">
        <authorList>
            <person name="Schell T."/>
        </authorList>
    </citation>
    <scope>NUCLEOTIDE SEQUENCE</scope>
    <source>
        <strain evidence="5">M5</strain>
    </source>
</reference>
<feature type="region of interest" description="Disordered" evidence="3">
    <location>
        <begin position="1280"/>
        <end position="1359"/>
    </location>
</feature>
<protein>
    <recommendedName>
        <fullName evidence="4">AIG1-type G domain-containing protein</fullName>
    </recommendedName>
</protein>
<comment type="similarity">
    <text evidence="1">Belongs to the TRAFAC class TrmE-Era-EngA-EngB-Septin-like GTPase superfamily. AIG1/Toc34/Toc159-like paraseptin GTPase family. IAN subfamily.</text>
</comment>
<dbReference type="InterPro" id="IPR027417">
    <property type="entry name" value="P-loop_NTPase"/>
</dbReference>
<feature type="domain" description="AIG1-type G" evidence="4">
    <location>
        <begin position="828"/>
        <end position="984"/>
    </location>
</feature>
<evidence type="ECO:0000256" key="2">
    <source>
        <dbReference type="ARBA" id="ARBA00022741"/>
    </source>
</evidence>
<dbReference type="PANTHER" id="PTHR31594:SF14">
    <property type="entry name" value="FIBRONECTIN TYPE-III DOMAIN-CONTAINING PROTEIN"/>
    <property type="match status" value="1"/>
</dbReference>